<feature type="transmembrane region" description="Helical" evidence="1">
    <location>
        <begin position="428"/>
        <end position="448"/>
    </location>
</feature>
<dbReference type="InterPro" id="IPR001036">
    <property type="entry name" value="Acrflvin-R"/>
</dbReference>
<dbReference type="InterPro" id="IPR027463">
    <property type="entry name" value="AcrB_DN_DC_subdom"/>
</dbReference>
<dbReference type="GO" id="GO:0042910">
    <property type="term" value="F:xenobiotic transmembrane transporter activity"/>
    <property type="evidence" value="ECO:0007669"/>
    <property type="project" value="TreeGrafter"/>
</dbReference>
<keyword evidence="1" id="KW-1133">Transmembrane helix</keyword>
<evidence type="ECO:0000256" key="1">
    <source>
        <dbReference type="SAM" id="Phobius"/>
    </source>
</evidence>
<evidence type="ECO:0000313" key="2">
    <source>
        <dbReference type="EMBL" id="PIS30179.1"/>
    </source>
</evidence>
<dbReference type="Gene3D" id="3.30.2090.10">
    <property type="entry name" value="Multidrug efflux transporter AcrB TolC docking domain, DN and DC subdomains"/>
    <property type="match status" value="2"/>
</dbReference>
<dbReference type="Proteomes" id="UP000231343">
    <property type="component" value="Unassembled WGS sequence"/>
</dbReference>
<evidence type="ECO:0008006" key="4">
    <source>
        <dbReference type="Google" id="ProtNLM"/>
    </source>
</evidence>
<keyword evidence="1" id="KW-0812">Transmembrane</keyword>
<accession>A0A2H0XYU5</accession>
<feature type="transmembrane region" description="Helical" evidence="1">
    <location>
        <begin position="894"/>
        <end position="912"/>
    </location>
</feature>
<feature type="transmembrane region" description="Helical" evidence="1">
    <location>
        <begin position="532"/>
        <end position="550"/>
    </location>
</feature>
<feature type="transmembrane region" description="Helical" evidence="1">
    <location>
        <begin position="868"/>
        <end position="887"/>
    </location>
</feature>
<dbReference type="PANTHER" id="PTHR32063">
    <property type="match status" value="1"/>
</dbReference>
<dbReference type="PRINTS" id="PR00702">
    <property type="entry name" value="ACRIFLAVINRP"/>
</dbReference>
<sequence length="1038" mass="113881">MTKYFVNRPLLTIATFLVLLIIGVFSLSNLPLDLLPDISLPTMSILTPYPGASAEDIETTVTKYIESAVATVPNVDRIISTSSENVSSVTISFKWGTNLDAAAADVREKLDLIKMRLPEDVGTTIILKFDLSLMPVLVFGISADRSYPELRQLSDKKIADPLKRIKGVGTIMSLGGLQRQINIDVDRNRLEAYHLPINQVIAMLQASNLTLPVGGLKLGRMDYAIRVPGEYTSIDQISNTAIGNFQGKTVYLKDIAEISDSFKENEGVTRIEGYPGLMLMVQKQSGANTVDVVKAAMAEMEKIEKTLPADVKIATILDGSEFIMRSISNLTSTLFWAFLFVVLTVIFFLRNLRGSLIIALTIPFSLIAAFIYLYFSGSTLNMLSLSSLVIAIGMVVDNAIVVLENIYRHRDEKGESPKEASIFGAGEVASAIIASTVTTLIVFVPIIMVPGFHAVLFKQLAYAISIVLAASLFTALTLTPMLASRIMEVKKKGEHLTGFMERFHDRTEKWFDALDNDYRRLLGWALGNRKRAVAFAGLLFVLSLSLFFVVGTEFIPDMDQGSLSGTVEMPVGTRWEETANVMEKVEKIVKENAPETKFMLIRAGASEMGGMGAGLGMKSGANYGRVMGRLVPKQERKRTPKEIQRLLSQKVLQIPGVNAVDFMGTEAMGQFMGMGKPISIDIYGHDIEKTDDLAQGLKERISKIPGIVAPGISREKGNPEFRVKVDRAKASALGLTMAEIGLTLRNNLYGNAVTKYREAGEEYDVFVRLKEENRQTLQDLNNVFITSRTGKNISLANIAEIEKEKGPLSIQRKNQERVVMVEGSLYGRALGDVISDIQKEIDGMAIPSDISVKISGSAEQMSETFNSLRLALFLGILLVYLVMAAQFESLLDPFIIIFSIPFALVGVIWAMFLTGNAFGVMPFIGMIMVVGVVVNNAIVLVDYTNILRARGIELGEAILTAGRTRLRPILMTTLTTIFGLFPLALSRGEGSEIWSPLGIALIGGLTLSTVVTLVFVPLIYSIVGERIKGRLFFGRIMK</sequence>
<feature type="transmembrane region" description="Helical" evidence="1">
    <location>
        <begin position="968"/>
        <end position="985"/>
    </location>
</feature>
<feature type="transmembrane region" description="Helical" evidence="1">
    <location>
        <begin position="997"/>
        <end position="1023"/>
    </location>
</feature>
<dbReference type="GO" id="GO:0005886">
    <property type="term" value="C:plasma membrane"/>
    <property type="evidence" value="ECO:0007669"/>
    <property type="project" value="TreeGrafter"/>
</dbReference>
<feature type="transmembrane region" description="Helical" evidence="1">
    <location>
        <begin position="330"/>
        <end position="349"/>
    </location>
</feature>
<protein>
    <recommendedName>
        <fullName evidence="4">AcrB/AcrD/AcrF family protein</fullName>
    </recommendedName>
</protein>
<gene>
    <name evidence="2" type="ORF">COT42_03585</name>
</gene>
<keyword evidence="1" id="KW-0472">Membrane</keyword>
<dbReference type="SUPFAM" id="SSF82714">
    <property type="entry name" value="Multidrug efflux transporter AcrB TolC docking domain, DN and DC subdomains"/>
    <property type="match status" value="2"/>
</dbReference>
<feature type="transmembrane region" description="Helical" evidence="1">
    <location>
        <begin position="356"/>
        <end position="375"/>
    </location>
</feature>
<dbReference type="PANTHER" id="PTHR32063:SF0">
    <property type="entry name" value="SWARMING MOTILITY PROTEIN SWRC"/>
    <property type="match status" value="1"/>
</dbReference>
<dbReference type="Gene3D" id="3.30.70.1320">
    <property type="entry name" value="Multidrug efflux transporter AcrB pore domain like"/>
    <property type="match status" value="1"/>
</dbReference>
<dbReference type="Pfam" id="PF00873">
    <property type="entry name" value="ACR_tran"/>
    <property type="match status" value="1"/>
</dbReference>
<feature type="transmembrane region" description="Helical" evidence="1">
    <location>
        <begin position="918"/>
        <end position="941"/>
    </location>
</feature>
<proteinExistence type="predicted"/>
<dbReference type="Gene3D" id="1.20.1640.10">
    <property type="entry name" value="Multidrug efflux transporter AcrB transmembrane domain"/>
    <property type="match status" value="2"/>
</dbReference>
<reference evidence="2 3" key="1">
    <citation type="submission" date="2017-09" db="EMBL/GenBank/DDBJ databases">
        <title>Depth-based differentiation of microbial function through sediment-hosted aquifers and enrichment of novel symbionts in the deep terrestrial subsurface.</title>
        <authorList>
            <person name="Probst A.J."/>
            <person name="Ladd B."/>
            <person name="Jarett J.K."/>
            <person name="Geller-Mcgrath D.E."/>
            <person name="Sieber C.M."/>
            <person name="Emerson J.B."/>
            <person name="Anantharaman K."/>
            <person name="Thomas B.C."/>
            <person name="Malmstrom R."/>
            <person name="Stieglmeier M."/>
            <person name="Klingl A."/>
            <person name="Woyke T."/>
            <person name="Ryan C.M."/>
            <person name="Banfield J.F."/>
        </authorList>
    </citation>
    <scope>NUCLEOTIDE SEQUENCE [LARGE SCALE GENOMIC DNA]</scope>
    <source>
        <strain evidence="2">CG08_land_8_20_14_0_20_45_16</strain>
    </source>
</reference>
<feature type="transmembrane region" description="Helical" evidence="1">
    <location>
        <begin position="460"/>
        <end position="483"/>
    </location>
</feature>
<dbReference type="Gene3D" id="3.30.70.1430">
    <property type="entry name" value="Multidrug efflux transporter AcrB pore domain"/>
    <property type="match status" value="2"/>
</dbReference>
<dbReference type="AlphaFoldDB" id="A0A2H0XYU5"/>
<feature type="transmembrane region" description="Helical" evidence="1">
    <location>
        <begin position="387"/>
        <end position="407"/>
    </location>
</feature>
<name>A0A2H0XYU5_UNCSA</name>
<dbReference type="EMBL" id="PEYM01000061">
    <property type="protein sequence ID" value="PIS30179.1"/>
    <property type="molecule type" value="Genomic_DNA"/>
</dbReference>
<comment type="caution">
    <text evidence="2">The sequence shown here is derived from an EMBL/GenBank/DDBJ whole genome shotgun (WGS) entry which is preliminary data.</text>
</comment>
<evidence type="ECO:0000313" key="3">
    <source>
        <dbReference type="Proteomes" id="UP000231343"/>
    </source>
</evidence>
<dbReference type="Gene3D" id="3.30.70.1440">
    <property type="entry name" value="Multidrug efflux transporter AcrB pore domain"/>
    <property type="match status" value="1"/>
</dbReference>
<dbReference type="SUPFAM" id="SSF82693">
    <property type="entry name" value="Multidrug efflux transporter AcrB pore domain, PN1, PN2, PC1 and PC2 subdomains"/>
    <property type="match status" value="3"/>
</dbReference>
<organism evidence="2 3">
    <name type="scientific">Candidatus Saganbacteria bacterium CG08_land_8_20_14_0_20_45_16</name>
    <dbReference type="NCBI Taxonomy" id="2014293"/>
    <lineage>
        <taxon>Bacteria</taxon>
        <taxon>Bacillati</taxon>
        <taxon>Saganbacteria</taxon>
    </lineage>
</organism>
<dbReference type="SUPFAM" id="SSF82866">
    <property type="entry name" value="Multidrug efflux transporter AcrB transmembrane domain"/>
    <property type="match status" value="2"/>
</dbReference>